<reference evidence="1 2" key="1">
    <citation type="submission" date="2015-03" db="EMBL/GenBank/DDBJ databases">
        <authorList>
            <person name="Murphy D."/>
        </authorList>
    </citation>
    <scope>NUCLEOTIDE SEQUENCE [LARGE SCALE GENOMIC DNA]</scope>
    <source>
        <strain evidence="1 2">PAP088</strain>
    </source>
</reference>
<dbReference type="EMBL" id="CSWP01000012">
    <property type="protein sequence ID" value="CPV69890.1"/>
    <property type="molecule type" value="Genomic_DNA"/>
</dbReference>
<name>A0A0U1BTE0_9MYCO</name>
<protein>
    <submittedName>
        <fullName evidence="1">Uncharacterized protein</fullName>
    </submittedName>
</protein>
<proteinExistence type="predicted"/>
<accession>A0A0U1BTE0</accession>
<gene>
    <name evidence="1" type="ORF">ERS075579_04667</name>
</gene>
<evidence type="ECO:0000313" key="1">
    <source>
        <dbReference type="EMBL" id="CPV69890.1"/>
    </source>
</evidence>
<sequence length="412" mass="45311">MGGTTRFRRKAQGSSQAERLADYTLSRGYEPLHPLVGPTTALRTAEQLVAEHGTVAFRSIAGDLAADVPLSPAGLAAVEANQRRERQEIVDLYVCKARELRQEISRTDWAAMAATELRSIEAAEASGNRYAPICFHTADGEEESIGAAEVRALCKAYGRITCRGDIDAQFFGRNADAVLAHGVYITRCDTPEQAIGTKSWKQYLRRSKGDEQAARLSVASDIELVFVRESAVMFTTRAADPGEGTFGAGKISDDAQCVVDRWCEDTDDAWDRLPDNDGGHLRVILDRLLRPRIVIATEPFEYSDWDSSRSTSGGIYGPEASAVEQLVEMLGTVDRSGERMPLVINEIIAQARAVRTLPRSTLVEYVERQWRLTELADLAEELTMNPELIDEAIVLPVDHPDQLQLFAVDAAA</sequence>
<organism evidence="1 2">
    <name type="scientific">Mycobacteroides abscessus</name>
    <dbReference type="NCBI Taxonomy" id="36809"/>
    <lineage>
        <taxon>Bacteria</taxon>
        <taxon>Bacillati</taxon>
        <taxon>Actinomycetota</taxon>
        <taxon>Actinomycetes</taxon>
        <taxon>Mycobacteriales</taxon>
        <taxon>Mycobacteriaceae</taxon>
        <taxon>Mycobacteroides</taxon>
    </lineage>
</organism>
<dbReference type="AlphaFoldDB" id="A0A0U1BTE0"/>
<dbReference type="Proteomes" id="UP000045782">
    <property type="component" value="Unassembled WGS sequence"/>
</dbReference>
<dbReference type="RefSeq" id="WP_049233235.1">
    <property type="nucleotide sequence ID" value="NZ_CP014951.1"/>
</dbReference>
<evidence type="ECO:0000313" key="2">
    <source>
        <dbReference type="Proteomes" id="UP000045782"/>
    </source>
</evidence>